<proteinExistence type="predicted"/>
<evidence type="ECO:0000256" key="2">
    <source>
        <dbReference type="ARBA" id="ARBA00023136"/>
    </source>
</evidence>
<keyword evidence="3" id="KW-0576">Peroxisome</keyword>
<keyword evidence="1" id="KW-0962">Peroxisome biogenesis</keyword>
<name>A0AAV9ISA5_CYACA</name>
<keyword evidence="6" id="KW-1185">Reference proteome</keyword>
<dbReference type="GO" id="GO:0016559">
    <property type="term" value="P:peroxisome fission"/>
    <property type="evidence" value="ECO:0007669"/>
    <property type="project" value="InterPro"/>
</dbReference>
<gene>
    <name evidence="5" type="ORF">CDCA_CDCA04G1212</name>
</gene>
<evidence type="ECO:0000313" key="6">
    <source>
        <dbReference type="Proteomes" id="UP001301350"/>
    </source>
</evidence>
<accession>A0AAV9ISA5</accession>
<dbReference type="PANTHER" id="PTHR12652">
    <property type="entry name" value="PEROXISOMAL BIOGENESIS FACTOR 11"/>
    <property type="match status" value="1"/>
</dbReference>
<dbReference type="EMBL" id="JANCYW010000004">
    <property type="protein sequence ID" value="KAK4535187.1"/>
    <property type="molecule type" value="Genomic_DNA"/>
</dbReference>
<keyword evidence="2" id="KW-0472">Membrane</keyword>
<evidence type="ECO:0000256" key="4">
    <source>
        <dbReference type="ARBA" id="ARBA00046271"/>
    </source>
</evidence>
<dbReference type="AlphaFoldDB" id="A0AAV9ISA5"/>
<dbReference type="Proteomes" id="UP001301350">
    <property type="component" value="Unassembled WGS sequence"/>
</dbReference>
<dbReference type="GO" id="GO:0005778">
    <property type="term" value="C:peroxisomal membrane"/>
    <property type="evidence" value="ECO:0007669"/>
    <property type="project" value="UniProtKB-SubCell"/>
</dbReference>
<dbReference type="Pfam" id="PF05648">
    <property type="entry name" value="PEX11"/>
    <property type="match status" value="1"/>
</dbReference>
<dbReference type="PANTHER" id="PTHR12652:SF50">
    <property type="entry name" value="PEROXIN 11"/>
    <property type="match status" value="1"/>
</dbReference>
<evidence type="ECO:0000256" key="3">
    <source>
        <dbReference type="ARBA" id="ARBA00023140"/>
    </source>
</evidence>
<reference evidence="5 6" key="1">
    <citation type="submission" date="2022-07" db="EMBL/GenBank/DDBJ databases">
        <title>Genome-wide signatures of adaptation to extreme environments.</title>
        <authorList>
            <person name="Cho C.H."/>
            <person name="Yoon H.S."/>
        </authorList>
    </citation>
    <scope>NUCLEOTIDE SEQUENCE [LARGE SCALE GENOMIC DNA]</scope>
    <source>
        <strain evidence="5 6">DBV 063 E5</strain>
    </source>
</reference>
<evidence type="ECO:0000256" key="1">
    <source>
        <dbReference type="ARBA" id="ARBA00022593"/>
    </source>
</evidence>
<evidence type="ECO:0000313" key="5">
    <source>
        <dbReference type="EMBL" id="KAK4535187.1"/>
    </source>
</evidence>
<dbReference type="InterPro" id="IPR008733">
    <property type="entry name" value="PEX11"/>
</dbReference>
<sequence length="273" mass="29642">MEPLILHLQRLLATTDGRDKLYRLVQYAAKAARGVLMGRETDGTLTVALTKAAILEACMQDSRKVLRLARGVNILSKRLRQRHGAVSYSRVDWVRELPAVLEALSDAGLFGYFAADHLAWLYRSKLWEESDKRDAVVPGGAFWGIQAGRFYLLASVALLVRQLMCGSALLRMTLLAVLRHLQQRKSAGAASNAVTTAGAASRSSAVSAEVRSWLATTLRYACDVLVGLNMSRPGKYSQTYVGIAGMISSLVQIAQLWTTVAPAPTPTRAPSAA</sequence>
<organism evidence="5 6">
    <name type="scientific">Cyanidium caldarium</name>
    <name type="common">Red alga</name>
    <dbReference type="NCBI Taxonomy" id="2771"/>
    <lineage>
        <taxon>Eukaryota</taxon>
        <taxon>Rhodophyta</taxon>
        <taxon>Bangiophyceae</taxon>
        <taxon>Cyanidiales</taxon>
        <taxon>Cyanidiaceae</taxon>
        <taxon>Cyanidium</taxon>
    </lineage>
</organism>
<comment type="subcellular location">
    <subcellularLocation>
        <location evidence="4">Peroxisome membrane</location>
    </subcellularLocation>
</comment>
<comment type="caution">
    <text evidence="5">The sequence shown here is derived from an EMBL/GenBank/DDBJ whole genome shotgun (WGS) entry which is preliminary data.</text>
</comment>
<protein>
    <submittedName>
        <fullName evidence="5">Uncharacterized protein</fullName>
    </submittedName>
</protein>